<evidence type="ECO:0000313" key="2">
    <source>
        <dbReference type="Proteomes" id="UP001140096"/>
    </source>
</evidence>
<accession>A0ACC1LL99</accession>
<dbReference type="EMBL" id="JANBUP010000522">
    <property type="protein sequence ID" value="KAJ2811136.1"/>
    <property type="molecule type" value="Genomic_DNA"/>
</dbReference>
<sequence length="111" mass="12638">MVYFPFSSLSEHRVAVWFAAREICDAHGHTEPNPCDDVEDFTFDAKKHTLGDYTGGMLERVLDYIQVGYCSNYDKEKGGQLAKRYKVIVEVLRAEDAKMALEKEVAVQDTE</sequence>
<comment type="caution">
    <text evidence="1">The sequence shown here is derived from an EMBL/GenBank/DDBJ whole genome shotgun (WGS) entry which is preliminary data.</text>
</comment>
<reference evidence="1" key="1">
    <citation type="submission" date="2022-07" db="EMBL/GenBank/DDBJ databases">
        <title>Phylogenomic reconstructions and comparative analyses of Kickxellomycotina fungi.</title>
        <authorList>
            <person name="Reynolds N.K."/>
            <person name="Stajich J.E."/>
            <person name="Barry K."/>
            <person name="Grigoriev I.V."/>
            <person name="Crous P."/>
            <person name="Smith M.E."/>
        </authorList>
    </citation>
    <scope>NUCLEOTIDE SEQUENCE</scope>
    <source>
        <strain evidence="1">CBS 102833</strain>
    </source>
</reference>
<keyword evidence="2" id="KW-1185">Reference proteome</keyword>
<dbReference type="Proteomes" id="UP001140096">
    <property type="component" value="Unassembled WGS sequence"/>
</dbReference>
<organism evidence="1 2">
    <name type="scientific">Coemansia furcata</name>
    <dbReference type="NCBI Taxonomy" id="417177"/>
    <lineage>
        <taxon>Eukaryota</taxon>
        <taxon>Fungi</taxon>
        <taxon>Fungi incertae sedis</taxon>
        <taxon>Zoopagomycota</taxon>
        <taxon>Kickxellomycotina</taxon>
        <taxon>Kickxellomycetes</taxon>
        <taxon>Kickxellales</taxon>
        <taxon>Kickxellaceae</taxon>
        <taxon>Coemansia</taxon>
    </lineage>
</organism>
<gene>
    <name evidence="1" type="ORF">H4S07_002250</name>
</gene>
<proteinExistence type="predicted"/>
<name>A0ACC1LL99_9FUNG</name>
<evidence type="ECO:0000313" key="1">
    <source>
        <dbReference type="EMBL" id="KAJ2811136.1"/>
    </source>
</evidence>
<protein>
    <submittedName>
        <fullName evidence="1">Uncharacterized protein</fullName>
    </submittedName>
</protein>